<evidence type="ECO:0000256" key="5">
    <source>
        <dbReference type="ARBA" id="ARBA00023136"/>
    </source>
</evidence>
<feature type="domain" description="RDD" evidence="7">
    <location>
        <begin position="8"/>
        <end position="155"/>
    </location>
</feature>
<dbReference type="GO" id="GO:0005886">
    <property type="term" value="C:plasma membrane"/>
    <property type="evidence" value="ECO:0007669"/>
    <property type="project" value="UniProtKB-SubCell"/>
</dbReference>
<evidence type="ECO:0000259" key="7">
    <source>
        <dbReference type="Pfam" id="PF06271"/>
    </source>
</evidence>
<keyword evidence="2" id="KW-1003">Cell membrane</keyword>
<name>A0A382LP39_9ZZZZ</name>
<keyword evidence="5 6" id="KW-0472">Membrane</keyword>
<dbReference type="InterPro" id="IPR010432">
    <property type="entry name" value="RDD"/>
</dbReference>
<gene>
    <name evidence="8" type="ORF">METZ01_LOCUS290977</name>
</gene>
<dbReference type="InterPro" id="IPR051791">
    <property type="entry name" value="Pra-immunoreactive"/>
</dbReference>
<evidence type="ECO:0000256" key="2">
    <source>
        <dbReference type="ARBA" id="ARBA00022475"/>
    </source>
</evidence>
<feature type="transmembrane region" description="Helical" evidence="6">
    <location>
        <begin position="55"/>
        <end position="76"/>
    </location>
</feature>
<dbReference type="PANTHER" id="PTHR36115">
    <property type="entry name" value="PROLINE-RICH ANTIGEN HOMOLOG-RELATED"/>
    <property type="match status" value="1"/>
</dbReference>
<keyword evidence="4 6" id="KW-1133">Transmembrane helix</keyword>
<evidence type="ECO:0000313" key="8">
    <source>
        <dbReference type="EMBL" id="SVC38123.1"/>
    </source>
</evidence>
<dbReference type="PANTHER" id="PTHR36115:SF10">
    <property type="entry name" value="RDD DOMAIN-CONTAINING PROTEIN"/>
    <property type="match status" value="1"/>
</dbReference>
<evidence type="ECO:0000256" key="3">
    <source>
        <dbReference type="ARBA" id="ARBA00022692"/>
    </source>
</evidence>
<accession>A0A382LP39</accession>
<comment type="subcellular location">
    <subcellularLocation>
        <location evidence="1">Cell membrane</location>
        <topology evidence="1">Multi-pass membrane protein</topology>
    </subcellularLocation>
</comment>
<keyword evidence="3 6" id="KW-0812">Transmembrane</keyword>
<sequence length="166" mass="18986">MGTDRAPAGLLRRLAALLYDALLVIAVLFIAALPLPLVEEPVRALWWARTLEQLYLLTAWFLFFGWFWTHGGQTVGMKAWRMKLMRLNGDKPSWRDALIRFVVSSGSFWLLLVLFGLEILSGKIAFILAAIVFGLAFFWILIDRKDCAWHDRLSGTRLVMAQPQNH</sequence>
<evidence type="ECO:0000256" key="4">
    <source>
        <dbReference type="ARBA" id="ARBA00022989"/>
    </source>
</evidence>
<evidence type="ECO:0000256" key="6">
    <source>
        <dbReference type="SAM" id="Phobius"/>
    </source>
</evidence>
<dbReference type="EMBL" id="UINC01088145">
    <property type="protein sequence ID" value="SVC38123.1"/>
    <property type="molecule type" value="Genomic_DNA"/>
</dbReference>
<proteinExistence type="predicted"/>
<organism evidence="8">
    <name type="scientific">marine metagenome</name>
    <dbReference type="NCBI Taxonomy" id="408172"/>
    <lineage>
        <taxon>unclassified sequences</taxon>
        <taxon>metagenomes</taxon>
        <taxon>ecological metagenomes</taxon>
    </lineage>
</organism>
<dbReference type="Pfam" id="PF06271">
    <property type="entry name" value="RDD"/>
    <property type="match status" value="1"/>
</dbReference>
<feature type="transmembrane region" description="Helical" evidence="6">
    <location>
        <begin position="123"/>
        <end position="142"/>
    </location>
</feature>
<reference evidence="8" key="1">
    <citation type="submission" date="2018-05" db="EMBL/GenBank/DDBJ databases">
        <authorList>
            <person name="Lanie J.A."/>
            <person name="Ng W.-L."/>
            <person name="Kazmierczak K.M."/>
            <person name="Andrzejewski T.M."/>
            <person name="Davidsen T.M."/>
            <person name="Wayne K.J."/>
            <person name="Tettelin H."/>
            <person name="Glass J.I."/>
            <person name="Rusch D."/>
            <person name="Podicherti R."/>
            <person name="Tsui H.-C.T."/>
            <person name="Winkler M.E."/>
        </authorList>
    </citation>
    <scope>NUCLEOTIDE SEQUENCE</scope>
</reference>
<dbReference type="AlphaFoldDB" id="A0A382LP39"/>
<feature type="transmembrane region" description="Helical" evidence="6">
    <location>
        <begin position="14"/>
        <end position="35"/>
    </location>
</feature>
<protein>
    <recommendedName>
        <fullName evidence="7">RDD domain-containing protein</fullName>
    </recommendedName>
</protein>
<evidence type="ECO:0000256" key="1">
    <source>
        <dbReference type="ARBA" id="ARBA00004651"/>
    </source>
</evidence>
<feature type="transmembrane region" description="Helical" evidence="6">
    <location>
        <begin position="97"/>
        <end position="117"/>
    </location>
</feature>